<keyword evidence="2" id="KW-0813">Transport</keyword>
<evidence type="ECO:0000256" key="7">
    <source>
        <dbReference type="SAM" id="Phobius"/>
    </source>
</evidence>
<dbReference type="AlphaFoldDB" id="A0AAW2I1U0"/>
<dbReference type="FunFam" id="1.20.1250.20:FF:000003">
    <property type="entry name" value="Solute carrier family 17 member 3"/>
    <property type="match status" value="1"/>
</dbReference>
<name>A0AAW2I1U0_9NEOP</name>
<feature type="transmembrane region" description="Helical" evidence="7">
    <location>
        <begin position="17"/>
        <end position="38"/>
    </location>
</feature>
<accession>A0AAW2I1U0</accession>
<feature type="transmembrane region" description="Helical" evidence="7">
    <location>
        <begin position="208"/>
        <end position="231"/>
    </location>
</feature>
<dbReference type="InterPro" id="IPR050382">
    <property type="entry name" value="MFS_Na/Anion_cotransporter"/>
</dbReference>
<keyword evidence="6 7" id="KW-0472">Membrane</keyword>
<feature type="transmembrane region" description="Helical" evidence="7">
    <location>
        <begin position="153"/>
        <end position="174"/>
    </location>
</feature>
<comment type="caution">
    <text evidence="8">The sequence shown here is derived from an EMBL/GenBank/DDBJ whole genome shotgun (WGS) entry which is preliminary data.</text>
</comment>
<sequence>MTEVVTSEAVRSIGQDFIFHIIGSLTIIWFVLWSVLVYNTPEKNRNLSAEAKQQIKLEMGEEQISTTLDIPWKHILCSRPVWMSIGVIIGSHCGQSTTNVGIRQYLKYVYQISNSLLSAIPYTIHTSFALLCGYIVDFIQKTQFVSVTSSRRMFVYISHFLPAGFIFITSFVGCDVTAPLILYSLSIIVSGAVYSGALCSAIDITPNFASFVIGLCCTFGAAADLLIIYVISQVLNGEVVGSWRITFSMTSLILLITSIFFMLRGSGSIQIWNNLVEAEKRKSSQEKVLQGGSETASTVPKVKNKVSVEEKILKVLYVQEPEKFTRVRAYSTSLPNENAKINPRIPQLKLDKKRASIS</sequence>
<evidence type="ECO:0000313" key="8">
    <source>
        <dbReference type="EMBL" id="KAL0275688.1"/>
    </source>
</evidence>
<feature type="transmembrane region" description="Helical" evidence="7">
    <location>
        <begin position="180"/>
        <end position="201"/>
    </location>
</feature>
<evidence type="ECO:0000256" key="5">
    <source>
        <dbReference type="ARBA" id="ARBA00022989"/>
    </source>
</evidence>
<organism evidence="8">
    <name type="scientific">Menopon gallinae</name>
    <name type="common">poultry shaft louse</name>
    <dbReference type="NCBI Taxonomy" id="328185"/>
    <lineage>
        <taxon>Eukaryota</taxon>
        <taxon>Metazoa</taxon>
        <taxon>Ecdysozoa</taxon>
        <taxon>Arthropoda</taxon>
        <taxon>Hexapoda</taxon>
        <taxon>Insecta</taxon>
        <taxon>Pterygota</taxon>
        <taxon>Neoptera</taxon>
        <taxon>Paraneoptera</taxon>
        <taxon>Psocodea</taxon>
        <taxon>Troctomorpha</taxon>
        <taxon>Phthiraptera</taxon>
        <taxon>Amblycera</taxon>
        <taxon>Menoponidae</taxon>
        <taxon>Menopon</taxon>
    </lineage>
</organism>
<dbReference type="GO" id="GO:0015293">
    <property type="term" value="F:symporter activity"/>
    <property type="evidence" value="ECO:0007669"/>
    <property type="project" value="UniProtKB-KW"/>
</dbReference>
<dbReference type="PANTHER" id="PTHR11662">
    <property type="entry name" value="SOLUTE CARRIER FAMILY 17"/>
    <property type="match status" value="1"/>
</dbReference>
<keyword evidence="3 7" id="KW-0812">Transmembrane</keyword>
<dbReference type="PANTHER" id="PTHR11662:SF411">
    <property type="entry name" value="GH05102P"/>
    <property type="match status" value="1"/>
</dbReference>
<reference evidence="8" key="1">
    <citation type="journal article" date="2024" name="Gigascience">
        <title>Chromosome-level genome of the poultry shaft louse Menopon gallinae provides insight into the host-switching and adaptive evolution of parasitic lice.</title>
        <authorList>
            <person name="Xu Y."/>
            <person name="Ma L."/>
            <person name="Liu S."/>
            <person name="Liang Y."/>
            <person name="Liu Q."/>
            <person name="He Z."/>
            <person name="Tian L."/>
            <person name="Duan Y."/>
            <person name="Cai W."/>
            <person name="Li H."/>
            <person name="Song F."/>
        </authorList>
    </citation>
    <scope>NUCLEOTIDE SEQUENCE</scope>
    <source>
        <strain evidence="8">Cailab_2023a</strain>
    </source>
</reference>
<comment type="subcellular location">
    <subcellularLocation>
        <location evidence="1">Membrane</location>
        <topology evidence="1">Multi-pass membrane protein</topology>
    </subcellularLocation>
</comment>
<dbReference type="SUPFAM" id="SSF103473">
    <property type="entry name" value="MFS general substrate transporter"/>
    <property type="match status" value="1"/>
</dbReference>
<evidence type="ECO:0000256" key="6">
    <source>
        <dbReference type="ARBA" id="ARBA00023136"/>
    </source>
</evidence>
<dbReference type="InterPro" id="IPR036259">
    <property type="entry name" value="MFS_trans_sf"/>
</dbReference>
<keyword evidence="5 7" id="KW-1133">Transmembrane helix</keyword>
<proteinExistence type="predicted"/>
<evidence type="ECO:0000256" key="1">
    <source>
        <dbReference type="ARBA" id="ARBA00004141"/>
    </source>
</evidence>
<evidence type="ECO:0000256" key="2">
    <source>
        <dbReference type="ARBA" id="ARBA00022448"/>
    </source>
</evidence>
<keyword evidence="4" id="KW-0769">Symport</keyword>
<evidence type="ECO:0000256" key="3">
    <source>
        <dbReference type="ARBA" id="ARBA00022692"/>
    </source>
</evidence>
<dbReference type="EMBL" id="JARGDH010000002">
    <property type="protein sequence ID" value="KAL0275688.1"/>
    <property type="molecule type" value="Genomic_DNA"/>
</dbReference>
<gene>
    <name evidence="8" type="ORF">PYX00_003476</name>
</gene>
<feature type="transmembrane region" description="Helical" evidence="7">
    <location>
        <begin position="243"/>
        <end position="263"/>
    </location>
</feature>
<protein>
    <submittedName>
        <fullName evidence="8">Uncharacterized protein</fullName>
    </submittedName>
</protein>
<dbReference type="GO" id="GO:0006820">
    <property type="term" value="P:monoatomic anion transport"/>
    <property type="evidence" value="ECO:0007669"/>
    <property type="project" value="TreeGrafter"/>
</dbReference>
<dbReference type="GO" id="GO:0016020">
    <property type="term" value="C:membrane"/>
    <property type="evidence" value="ECO:0007669"/>
    <property type="project" value="UniProtKB-SubCell"/>
</dbReference>
<evidence type="ECO:0000256" key="4">
    <source>
        <dbReference type="ARBA" id="ARBA00022847"/>
    </source>
</evidence>